<evidence type="ECO:0000256" key="1">
    <source>
        <dbReference type="SAM" id="MobiDB-lite"/>
    </source>
</evidence>
<reference evidence="2" key="1">
    <citation type="journal article" date="2020" name="bioRxiv">
        <title>Chromosome-level reference genome of the European wasp spider Argiope bruennichi: a resource for studies on range expansion and evolutionary adaptation.</title>
        <authorList>
            <person name="Sheffer M.M."/>
            <person name="Hoppe A."/>
            <person name="Krehenwinkel H."/>
            <person name="Uhl G."/>
            <person name="Kuss A.W."/>
            <person name="Jensen L."/>
            <person name="Jensen C."/>
            <person name="Gillespie R.G."/>
            <person name="Hoff K.J."/>
            <person name="Prost S."/>
        </authorList>
    </citation>
    <scope>NUCLEOTIDE SEQUENCE</scope>
</reference>
<evidence type="ECO:0000313" key="2">
    <source>
        <dbReference type="EMBL" id="KAF8786374.1"/>
    </source>
</evidence>
<gene>
    <name evidence="2" type="ORF">HNY73_008095</name>
</gene>
<keyword evidence="3" id="KW-1185">Reference proteome</keyword>
<dbReference type="Proteomes" id="UP000807504">
    <property type="component" value="Unassembled WGS sequence"/>
</dbReference>
<sequence>MRARSGPVPITTPSFDLCIDISHQKHTSITMLNKRIYKGRDIDPCRARSASSEHGHLVSSRHPTTAHQKHAKYKVKKIKRTVGCIPSKQCPLPNTNTSSNLYLPSETYKNTRLNKGINKRRVSGPLPSAQCQFRARTLSLETKLSLEVLRVVWCTLIPLFVVTGCEFADGSAWKDKPGGGLLIGIPDPCSQHTYAFPMYLSKFGRGNPHL</sequence>
<dbReference type="AlphaFoldDB" id="A0A8T0F591"/>
<protein>
    <submittedName>
        <fullName evidence="2">Uncharacterized protein</fullName>
    </submittedName>
</protein>
<name>A0A8T0F591_ARGBR</name>
<evidence type="ECO:0000313" key="3">
    <source>
        <dbReference type="Proteomes" id="UP000807504"/>
    </source>
</evidence>
<dbReference type="EMBL" id="JABXBU010000015">
    <property type="protein sequence ID" value="KAF8786374.1"/>
    <property type="molecule type" value="Genomic_DNA"/>
</dbReference>
<reference evidence="2" key="2">
    <citation type="submission" date="2020-06" db="EMBL/GenBank/DDBJ databases">
        <authorList>
            <person name="Sheffer M."/>
        </authorList>
    </citation>
    <scope>NUCLEOTIDE SEQUENCE</scope>
</reference>
<proteinExistence type="predicted"/>
<feature type="region of interest" description="Disordered" evidence="1">
    <location>
        <begin position="49"/>
        <end position="70"/>
    </location>
</feature>
<accession>A0A8T0F591</accession>
<organism evidence="2 3">
    <name type="scientific">Argiope bruennichi</name>
    <name type="common">Wasp spider</name>
    <name type="synonym">Aranea bruennichi</name>
    <dbReference type="NCBI Taxonomy" id="94029"/>
    <lineage>
        <taxon>Eukaryota</taxon>
        <taxon>Metazoa</taxon>
        <taxon>Ecdysozoa</taxon>
        <taxon>Arthropoda</taxon>
        <taxon>Chelicerata</taxon>
        <taxon>Arachnida</taxon>
        <taxon>Araneae</taxon>
        <taxon>Araneomorphae</taxon>
        <taxon>Entelegynae</taxon>
        <taxon>Araneoidea</taxon>
        <taxon>Araneidae</taxon>
        <taxon>Argiope</taxon>
    </lineage>
</organism>
<comment type="caution">
    <text evidence="2">The sequence shown here is derived from an EMBL/GenBank/DDBJ whole genome shotgun (WGS) entry which is preliminary data.</text>
</comment>